<protein>
    <submittedName>
        <fullName evidence="1">Uncharacterized protein</fullName>
    </submittedName>
</protein>
<gene>
    <name evidence="1" type="ORF">AA309_21625</name>
</gene>
<dbReference type="STRING" id="1225564.AA309_21625"/>
<evidence type="ECO:0000313" key="2">
    <source>
        <dbReference type="Proteomes" id="UP000035489"/>
    </source>
</evidence>
<dbReference type="Proteomes" id="UP000035489">
    <property type="component" value="Unassembled WGS sequence"/>
</dbReference>
<keyword evidence="2" id="KW-1185">Reference proteome</keyword>
<dbReference type="AlphaFoldDB" id="A0A0H1R8K8"/>
<accession>A0A0H1R8K8</accession>
<comment type="caution">
    <text evidence="1">The sequence shown here is derived from an EMBL/GenBank/DDBJ whole genome shotgun (WGS) entry which is preliminary data.</text>
</comment>
<dbReference type="Pfam" id="PF20112">
    <property type="entry name" value="DUF6502"/>
    <property type="match status" value="1"/>
</dbReference>
<dbReference type="EMBL" id="LCYG01000059">
    <property type="protein sequence ID" value="KLK91181.1"/>
    <property type="molecule type" value="Genomic_DNA"/>
</dbReference>
<organism evidence="1 2">
    <name type="scientific">Microvirga vignae</name>
    <dbReference type="NCBI Taxonomy" id="1225564"/>
    <lineage>
        <taxon>Bacteria</taxon>
        <taxon>Pseudomonadati</taxon>
        <taxon>Pseudomonadota</taxon>
        <taxon>Alphaproteobacteria</taxon>
        <taxon>Hyphomicrobiales</taxon>
        <taxon>Methylobacteriaceae</taxon>
        <taxon>Microvirga</taxon>
    </lineage>
</organism>
<dbReference type="InterPro" id="IPR045445">
    <property type="entry name" value="DUF6502"/>
</dbReference>
<dbReference type="OrthoDB" id="6356376at2"/>
<dbReference type="RefSeq" id="WP_047191107.1">
    <property type="nucleotide sequence ID" value="NZ_LCYG01000059.1"/>
</dbReference>
<name>A0A0H1R8K8_9HYPH</name>
<evidence type="ECO:0000313" key="1">
    <source>
        <dbReference type="EMBL" id="KLK91181.1"/>
    </source>
</evidence>
<reference evidence="1 2" key="1">
    <citation type="submission" date="2015-05" db="EMBL/GenBank/DDBJ databases">
        <title>Draft genome sequence of Microvirga vignae strain BR3299, a novel nitrogen fixing bacteria isolated from Brazil semi-aired region.</title>
        <authorList>
            <person name="Zilli J.E."/>
            <person name="Passos S.R."/>
            <person name="Leite J."/>
            <person name="Baldani J.I."/>
            <person name="Xavier G.R."/>
            <person name="Rumjaneck N.G."/>
            <person name="Simoes-Araujo J.L."/>
        </authorList>
    </citation>
    <scope>NUCLEOTIDE SEQUENCE [LARGE SCALE GENOMIC DNA]</scope>
    <source>
        <strain evidence="1 2">BR3299</strain>
    </source>
</reference>
<dbReference type="PATRIC" id="fig|1225564.3.peg.5684"/>
<proteinExistence type="predicted"/>
<sequence>MSGDTPRSLDQATLHAPLARLLRPLVRLLIRSGITFPMLAELLRELYVNVAEYDFALQGKEQTDSRVSLLTGIHRKEVRRLRGAGAPVNVVPATVSQTSRILARWLADPEFTDGEGQPLPLPRNAEPSQPSFERLVASVTRDVRPRAVLDEWLDRKLVVIDGQERAVLVEAAFVPRGGNDQQLYYLGRNLHDHIAAAVANVEAQSPRFLERAVHYDGLTKDAAEQLQRRSREVAMQALQKLNREAHAASDGVMPGEWRWNFGVYVYCEEVAPSAAAGTSTNSNDEEPRT</sequence>